<feature type="transmembrane region" description="Helical" evidence="5">
    <location>
        <begin position="57"/>
        <end position="76"/>
    </location>
</feature>
<feature type="transmembrane region" description="Helical" evidence="5">
    <location>
        <begin position="370"/>
        <end position="392"/>
    </location>
</feature>
<protein>
    <recommendedName>
        <fullName evidence="5">Phosphatidylinositol-glycan biosynthesis class W protein</fullName>
        <ecNumber evidence="5">2.3.-.-</ecNumber>
    </recommendedName>
</protein>
<proteinExistence type="inferred from homology"/>
<feature type="transmembrane region" description="Helical" evidence="5">
    <location>
        <begin position="198"/>
        <end position="214"/>
    </location>
</feature>
<dbReference type="PANTHER" id="PTHR20661">
    <property type="entry name" value="PHOSPHATIDYLINOSITOL-GLYCAN BIOSYNTHESIS CLASS W PROTEIN"/>
    <property type="match status" value="1"/>
</dbReference>
<dbReference type="InterPro" id="IPR009447">
    <property type="entry name" value="PIGW/GWT1"/>
</dbReference>
<feature type="transmembrane region" description="Helical" evidence="5">
    <location>
        <begin position="464"/>
        <end position="488"/>
    </location>
</feature>
<comment type="subcellular location">
    <subcellularLocation>
        <location evidence="5">Endoplasmic reticulum membrane</location>
        <topology evidence="5">Multi-pass membrane protein</topology>
    </subcellularLocation>
    <subcellularLocation>
        <location evidence="1">Membrane</location>
        <topology evidence="1">Multi-pass membrane protein</topology>
    </subcellularLocation>
</comment>
<evidence type="ECO:0000313" key="8">
    <source>
        <dbReference type="RefSeq" id="XP_005110320.1"/>
    </source>
</evidence>
<reference evidence="8" key="1">
    <citation type="submission" date="2025-08" db="UniProtKB">
        <authorList>
            <consortium name="RefSeq"/>
        </authorList>
    </citation>
    <scope>IDENTIFICATION</scope>
</reference>
<comment type="function">
    <text evidence="5">A acetyltransferase, which acetylates the inositol ring of phosphatidylinositol during biosynthesis of GPI-anchor.</text>
</comment>
<keyword evidence="2 5" id="KW-0812">Transmembrane</keyword>
<dbReference type="Pfam" id="PF06423">
    <property type="entry name" value="GWT1"/>
    <property type="match status" value="1"/>
</dbReference>
<feature type="transmembrane region" description="Helical" evidence="5">
    <location>
        <begin position="336"/>
        <end position="358"/>
    </location>
</feature>
<keyword evidence="5" id="KW-0337">GPI-anchor biosynthesis</keyword>
<feature type="transmembrane region" description="Helical" evidence="5">
    <location>
        <begin position="161"/>
        <end position="178"/>
    </location>
</feature>
<feature type="transmembrane region" description="Helical" evidence="5">
    <location>
        <begin position="132"/>
        <end position="149"/>
    </location>
</feature>
<keyword evidence="5" id="KW-0256">Endoplasmic reticulum</keyword>
<gene>
    <name evidence="8" type="primary">LOC101845730</name>
</gene>
<dbReference type="Proteomes" id="UP000694888">
    <property type="component" value="Unplaced"/>
</dbReference>
<keyword evidence="4 5" id="KW-0472">Membrane</keyword>
<evidence type="ECO:0000256" key="2">
    <source>
        <dbReference type="ARBA" id="ARBA00022692"/>
    </source>
</evidence>
<evidence type="ECO:0000256" key="3">
    <source>
        <dbReference type="ARBA" id="ARBA00022989"/>
    </source>
</evidence>
<evidence type="ECO:0000256" key="1">
    <source>
        <dbReference type="ARBA" id="ARBA00004141"/>
    </source>
</evidence>
<accession>A0ABM0K746</accession>
<keyword evidence="7" id="KW-1185">Reference proteome</keyword>
<dbReference type="PIRSF" id="PIRSF017321">
    <property type="entry name" value="GWT1"/>
    <property type="match status" value="1"/>
</dbReference>
<dbReference type="RefSeq" id="XP_005110320.1">
    <property type="nucleotide sequence ID" value="XM_005110263.3"/>
</dbReference>
<comment type="similarity">
    <text evidence="5">Belongs to the PIGW family.</text>
</comment>
<keyword evidence="3 5" id="KW-1133">Transmembrane helix</keyword>
<feature type="transmembrane region" description="Helical" evidence="5">
    <location>
        <begin position="234"/>
        <end position="254"/>
    </location>
</feature>
<sequence length="530" mass="58549">MASYKQEHEKFVTGYNGTTFSEVTFVTGISCISCFVREAGVLLLFRLFQEGSRTSNFLWRFFLDFMVLVLPNILSVTLMSDYIMELFLGIIASCVMLYFVYMKTVASKSHLILRSEVNLSDKKTFVTNFRSIINICAAVGILAVDFPIFPRRFVKAETYGFGLMDTGVGFYVVSNAIVSPEARGKLPNLSLVVSLKKAVVSSVPLLVIGCARLATVKGIEYQEHVSEYGVHWNFFFTLAALKVMCTAVTCLVPANQSGPMGVLVLVLYQVVLSNFGGSNYLLTGSDGKGGRTGGFFDANREGIFTLPGYVAIYLFGVHLGCFIFKQRKSLREWLSAAVKIAVSALVFALFLMVCHLGVQPVSRRFANVTYVCWMMCASILMLLECLLADIAVTFMKSVMHRPFEDSQSQQFVKVKKENSPDNRPVTRSRAKEMSSSGNSLEKIGATLDKNGREEKLAKSSQPSFCLLEAVTYNSLLFFLLANVMTGIVNLSVPTLNTGSHVAVAIVIAYMGVLCLVISVLRVKNISTKFW</sequence>
<dbReference type="EC" id="2.3.-.-" evidence="5"/>
<keyword evidence="5" id="KW-0012">Acyltransferase</keyword>
<feature type="transmembrane region" description="Helical" evidence="5">
    <location>
        <begin position="500"/>
        <end position="520"/>
    </location>
</feature>
<name>A0ABM0K746_APLCA</name>
<dbReference type="PANTHER" id="PTHR20661:SF0">
    <property type="entry name" value="PHOSPHATIDYLINOSITOL-GLYCAN BIOSYNTHESIS CLASS W PROTEIN"/>
    <property type="match status" value="1"/>
</dbReference>
<evidence type="ECO:0000256" key="6">
    <source>
        <dbReference type="SAM" id="MobiDB-lite"/>
    </source>
</evidence>
<feature type="transmembrane region" description="Helical" evidence="5">
    <location>
        <begin position="261"/>
        <end position="282"/>
    </location>
</feature>
<keyword evidence="5" id="KW-0808">Transferase</keyword>
<evidence type="ECO:0000256" key="5">
    <source>
        <dbReference type="RuleBase" id="RU280819"/>
    </source>
</evidence>
<organism evidence="7 8">
    <name type="scientific">Aplysia californica</name>
    <name type="common">California sea hare</name>
    <dbReference type="NCBI Taxonomy" id="6500"/>
    <lineage>
        <taxon>Eukaryota</taxon>
        <taxon>Metazoa</taxon>
        <taxon>Spiralia</taxon>
        <taxon>Lophotrochozoa</taxon>
        <taxon>Mollusca</taxon>
        <taxon>Gastropoda</taxon>
        <taxon>Heterobranchia</taxon>
        <taxon>Euthyneura</taxon>
        <taxon>Tectipleura</taxon>
        <taxon>Aplysiida</taxon>
        <taxon>Aplysioidea</taxon>
        <taxon>Aplysiidae</taxon>
        <taxon>Aplysia</taxon>
    </lineage>
</organism>
<feature type="transmembrane region" description="Helical" evidence="5">
    <location>
        <begin position="23"/>
        <end position="45"/>
    </location>
</feature>
<feature type="transmembrane region" description="Helical" evidence="5">
    <location>
        <begin position="302"/>
        <end position="324"/>
    </location>
</feature>
<comment type="pathway">
    <text evidence="5">Glycolipid biosynthesis; glycosylphosphatidylinositol-anchor biosynthesis.</text>
</comment>
<evidence type="ECO:0000256" key="4">
    <source>
        <dbReference type="ARBA" id="ARBA00023136"/>
    </source>
</evidence>
<feature type="transmembrane region" description="Helical" evidence="5">
    <location>
        <begin position="82"/>
        <end position="101"/>
    </location>
</feature>
<evidence type="ECO:0000313" key="7">
    <source>
        <dbReference type="Proteomes" id="UP000694888"/>
    </source>
</evidence>
<feature type="region of interest" description="Disordered" evidence="6">
    <location>
        <begin position="414"/>
        <end position="438"/>
    </location>
</feature>
<dbReference type="GeneID" id="101845730"/>